<reference evidence="8" key="2">
    <citation type="submission" date="2018-10" db="UniProtKB">
        <authorList>
            <consortium name="EnsemblPlants"/>
        </authorList>
    </citation>
    <scope>IDENTIFICATION</scope>
</reference>
<keyword evidence="2" id="KW-0805">Transcription regulation</keyword>
<dbReference type="SMR" id="A0A3B6QIA8"/>
<dbReference type="Gramene" id="TraesCAD_scaffold_117904_01G000100.1">
    <property type="protein sequence ID" value="TraesCAD_scaffold_117904_01G000100.1"/>
    <property type="gene ID" value="TraesCAD_scaffold_117904_01G000100"/>
</dbReference>
<dbReference type="Proteomes" id="UP000019116">
    <property type="component" value="Chromosome 6D"/>
</dbReference>
<dbReference type="Gramene" id="TraesWEE_scaffold_103783_01G000100.1">
    <property type="protein sequence ID" value="TraesWEE_scaffold_103783_01G000100.1"/>
    <property type="gene ID" value="TraesWEE_scaffold_103783_01G000100"/>
</dbReference>
<keyword evidence="9" id="KW-1185">Reference proteome</keyword>
<dbReference type="Gramene" id="TraesCLE_scaffold_113046_01G000100.1">
    <property type="protein sequence ID" value="TraesCLE_scaffold_113046_01G000100.1"/>
    <property type="gene ID" value="TraesCLE_scaffold_113046_01G000100"/>
</dbReference>
<dbReference type="PaxDb" id="4565-Traes_6DL_7892214C8.1"/>
<dbReference type="GO" id="GO:0003677">
    <property type="term" value="F:DNA binding"/>
    <property type="evidence" value="ECO:0007669"/>
    <property type="project" value="UniProtKB-KW"/>
</dbReference>
<name>A0A3B6QIA8_WHEAT</name>
<dbReference type="PANTHER" id="PTHR31194">
    <property type="entry name" value="SHN SHINE , DNA BINDING / TRANSCRIPTION FACTOR"/>
    <property type="match status" value="1"/>
</dbReference>
<keyword evidence="4" id="KW-0804">Transcription</keyword>
<dbReference type="InterPro" id="IPR016177">
    <property type="entry name" value="DNA-bd_dom_sf"/>
</dbReference>
<dbReference type="GO" id="GO:0003700">
    <property type="term" value="F:DNA-binding transcription factor activity"/>
    <property type="evidence" value="ECO:0007669"/>
    <property type="project" value="InterPro"/>
</dbReference>
<dbReference type="Gramene" id="TraesRN6D0100740100.1">
    <property type="protein sequence ID" value="TraesRN6D0100740100.1"/>
    <property type="gene ID" value="TraesRN6D0100740100"/>
</dbReference>
<dbReference type="AlphaFoldDB" id="A0A3B6QIA8"/>
<feature type="compositionally biased region" description="Basic and acidic residues" evidence="6">
    <location>
        <begin position="241"/>
        <end position="250"/>
    </location>
</feature>
<evidence type="ECO:0000256" key="5">
    <source>
        <dbReference type="ARBA" id="ARBA00023242"/>
    </source>
</evidence>
<dbReference type="EnsemblPlants" id="TraesCS6D02G299100.1">
    <property type="protein sequence ID" value="TraesCS6D02G299100.1.cds1"/>
    <property type="gene ID" value="TraesCS6D02G299100"/>
</dbReference>
<proteinExistence type="predicted"/>
<feature type="region of interest" description="Disordered" evidence="6">
    <location>
        <begin position="226"/>
        <end position="273"/>
    </location>
</feature>
<feature type="compositionally biased region" description="Low complexity" evidence="6">
    <location>
        <begin position="226"/>
        <end position="240"/>
    </location>
</feature>
<dbReference type="Pfam" id="PF00847">
    <property type="entry name" value="AP2"/>
    <property type="match status" value="1"/>
</dbReference>
<dbReference type="Gene3D" id="3.30.730.10">
    <property type="entry name" value="AP2/ERF domain"/>
    <property type="match status" value="1"/>
</dbReference>
<reference evidence="8" key="1">
    <citation type="submission" date="2018-08" db="EMBL/GenBank/DDBJ databases">
        <authorList>
            <person name="Rossello M."/>
        </authorList>
    </citation>
    <scope>NUCLEOTIDE SEQUENCE [LARGE SCALE GENOMIC DNA]</scope>
    <source>
        <strain evidence="8">cv. Chinese Spring</strain>
    </source>
</reference>
<dbReference type="PROSITE" id="PS51032">
    <property type="entry name" value="AP2_ERF"/>
    <property type="match status" value="1"/>
</dbReference>
<dbReference type="STRING" id="4565.A0A3B6QIA8"/>
<dbReference type="PANTHER" id="PTHR31194:SF140">
    <property type="entry name" value="ETHYLENE-RESPONSIVE TRANSCRIPTION FACTOR CRF2"/>
    <property type="match status" value="1"/>
</dbReference>
<evidence type="ECO:0000259" key="7">
    <source>
        <dbReference type="PROSITE" id="PS51032"/>
    </source>
</evidence>
<dbReference type="Gramene" id="TraesCS6D03G0702200.1">
    <property type="protein sequence ID" value="TraesCS6D03G0702200.1.CDS1"/>
    <property type="gene ID" value="TraesCS6D03G0702200"/>
</dbReference>
<dbReference type="InterPro" id="IPR036955">
    <property type="entry name" value="AP2/ERF_dom_sf"/>
</dbReference>
<dbReference type="Gramene" id="TraesCS6D02G299100.1">
    <property type="protein sequence ID" value="TraesCS6D02G299100.1.cds1"/>
    <property type="gene ID" value="TraesCS6D02G299100"/>
</dbReference>
<dbReference type="OMA" id="WDHDNAS"/>
<evidence type="ECO:0000313" key="8">
    <source>
        <dbReference type="EnsemblPlants" id="TraesCS6D02G299100.1.cds1"/>
    </source>
</evidence>
<feature type="domain" description="AP2/ERF" evidence="7">
    <location>
        <begin position="160"/>
        <end position="217"/>
    </location>
</feature>
<evidence type="ECO:0000256" key="6">
    <source>
        <dbReference type="SAM" id="MobiDB-lite"/>
    </source>
</evidence>
<dbReference type="InterPro" id="IPR050913">
    <property type="entry name" value="AP2/ERF_ERF"/>
</dbReference>
<evidence type="ECO:0000313" key="9">
    <source>
        <dbReference type="Proteomes" id="UP000019116"/>
    </source>
</evidence>
<protein>
    <recommendedName>
        <fullName evidence="7">AP2/ERF domain-containing protein</fullName>
    </recommendedName>
</protein>
<dbReference type="OrthoDB" id="1925932at2759"/>
<accession>A0A3B6QIA8</accession>
<dbReference type="SUPFAM" id="SSF54171">
    <property type="entry name" value="DNA-binding domain"/>
    <property type="match status" value="1"/>
</dbReference>
<dbReference type="Gramene" id="TraesPARA_EIv1.0_2144380.1">
    <property type="protein sequence ID" value="TraesPARA_EIv1.0_2144380.1.CDS1"/>
    <property type="gene ID" value="TraesPARA_EIv1.0_2144380"/>
</dbReference>
<dbReference type="CDD" id="cd00018">
    <property type="entry name" value="AP2"/>
    <property type="match status" value="1"/>
</dbReference>
<dbReference type="Gramene" id="TraesROB_scaffold_086478_01G000400.1">
    <property type="protein sequence ID" value="TraesROB_scaffold_086478_01G000400.1"/>
    <property type="gene ID" value="TraesROB_scaffold_086478_01G000400"/>
</dbReference>
<dbReference type="GO" id="GO:0005634">
    <property type="term" value="C:nucleus"/>
    <property type="evidence" value="ECO:0007669"/>
    <property type="project" value="UniProtKB-SubCell"/>
</dbReference>
<dbReference type="PRINTS" id="PR00367">
    <property type="entry name" value="ETHRSPELEMNT"/>
</dbReference>
<comment type="subcellular location">
    <subcellularLocation>
        <location evidence="1">Nucleus</location>
    </subcellularLocation>
</comment>
<evidence type="ECO:0000256" key="2">
    <source>
        <dbReference type="ARBA" id="ARBA00023015"/>
    </source>
</evidence>
<feature type="compositionally biased region" description="Polar residues" evidence="6">
    <location>
        <begin position="20"/>
        <end position="32"/>
    </location>
</feature>
<sequence length="297" mass="31593">MAATGPNYLKHQWDHDNASRPPQHTNARSPKTFSRHRPHLGLHVAMVPRLERGGAGGFQLPNSEQENSLFLRALISVVSGDTAAPALQPELSTPPFAAPAPAAAAAACARCGVDGCPGCEFAAAAAATTGSSSEGEECSAASFVKNGGVGKRRAGGGGSKFRGVRQRPWGKWAAEIRDPHRAVRKWLGTFDTAAEAARAYDVAALEFRGHRAKLNFPAGATSASASASSWAAAQPRPQRQQRPESPREKCGSNASSPVHVPRLPEQGRPVAREQEIWDGLHEIMMMDDGNFWSNPKP</sequence>
<dbReference type="SMART" id="SM00380">
    <property type="entry name" value="AP2"/>
    <property type="match status" value="1"/>
</dbReference>
<dbReference type="FunFam" id="3.30.730.10:FF:000001">
    <property type="entry name" value="Ethylene-responsive transcription factor 2"/>
    <property type="match status" value="1"/>
</dbReference>
<evidence type="ECO:0000256" key="4">
    <source>
        <dbReference type="ARBA" id="ARBA00023163"/>
    </source>
</evidence>
<dbReference type="InterPro" id="IPR001471">
    <property type="entry name" value="AP2/ERF_dom"/>
</dbReference>
<organism evidence="8">
    <name type="scientific">Triticum aestivum</name>
    <name type="common">Wheat</name>
    <dbReference type="NCBI Taxonomy" id="4565"/>
    <lineage>
        <taxon>Eukaryota</taxon>
        <taxon>Viridiplantae</taxon>
        <taxon>Streptophyta</taxon>
        <taxon>Embryophyta</taxon>
        <taxon>Tracheophyta</taxon>
        <taxon>Spermatophyta</taxon>
        <taxon>Magnoliopsida</taxon>
        <taxon>Liliopsida</taxon>
        <taxon>Poales</taxon>
        <taxon>Poaceae</taxon>
        <taxon>BOP clade</taxon>
        <taxon>Pooideae</taxon>
        <taxon>Triticodae</taxon>
        <taxon>Triticeae</taxon>
        <taxon>Triticinae</taxon>
        <taxon>Triticum</taxon>
    </lineage>
</organism>
<evidence type="ECO:0000256" key="3">
    <source>
        <dbReference type="ARBA" id="ARBA00023125"/>
    </source>
</evidence>
<keyword evidence="3" id="KW-0238">DNA-binding</keyword>
<feature type="region of interest" description="Disordered" evidence="6">
    <location>
        <begin position="1"/>
        <end position="37"/>
    </location>
</feature>
<evidence type="ECO:0000256" key="1">
    <source>
        <dbReference type="ARBA" id="ARBA00004123"/>
    </source>
</evidence>
<keyword evidence="5" id="KW-0539">Nucleus</keyword>